<keyword evidence="1" id="KW-0597">Phosphoprotein</keyword>
<dbReference type="SUPFAM" id="SSF52172">
    <property type="entry name" value="CheY-like"/>
    <property type="match status" value="1"/>
</dbReference>
<proteinExistence type="predicted"/>
<evidence type="ECO:0000313" key="4">
    <source>
        <dbReference type="EMBL" id="SHK97687.1"/>
    </source>
</evidence>
<accession>A0A1M6WVB8</accession>
<gene>
    <name evidence="3" type="ORF">SAMN04487891_104268</name>
    <name evidence="4" type="ORF">SAMN05216293_2331</name>
</gene>
<dbReference type="PANTHER" id="PTHR44520">
    <property type="entry name" value="RESPONSE REGULATOR RCP1-RELATED"/>
    <property type="match status" value="1"/>
</dbReference>
<evidence type="ECO:0000313" key="5">
    <source>
        <dbReference type="Proteomes" id="UP000184031"/>
    </source>
</evidence>
<dbReference type="EMBL" id="FRAT01000006">
    <property type="protein sequence ID" value="SHK97687.1"/>
    <property type="molecule type" value="Genomic_DNA"/>
</dbReference>
<dbReference type="Gene3D" id="3.40.50.2300">
    <property type="match status" value="1"/>
</dbReference>
<organism evidence="4 5">
    <name type="scientific">Flagellimonas taeanensis</name>
    <dbReference type="NCBI Taxonomy" id="1005926"/>
    <lineage>
        <taxon>Bacteria</taxon>
        <taxon>Pseudomonadati</taxon>
        <taxon>Bacteroidota</taxon>
        <taxon>Flavobacteriia</taxon>
        <taxon>Flavobacteriales</taxon>
        <taxon>Flavobacteriaceae</taxon>
        <taxon>Flagellimonas</taxon>
    </lineage>
</organism>
<dbReference type="InterPro" id="IPR011006">
    <property type="entry name" value="CheY-like_superfamily"/>
</dbReference>
<dbReference type="RefSeq" id="WP_072880010.1">
    <property type="nucleotide sequence ID" value="NZ_FOKU01000004.1"/>
</dbReference>
<comment type="caution">
    <text evidence="4">The sequence shown here is derived from an EMBL/GenBank/DDBJ whole genome shotgun (WGS) entry which is preliminary data.</text>
</comment>
<feature type="domain" description="Response regulatory" evidence="2">
    <location>
        <begin position="5"/>
        <end position="133"/>
    </location>
</feature>
<dbReference type="InterPro" id="IPR052893">
    <property type="entry name" value="TCS_response_regulator"/>
</dbReference>
<protein>
    <submittedName>
        <fullName evidence="4">CheY chemotaxis protein or a CheY-like REC (Receiver) domain</fullName>
    </submittedName>
</protein>
<evidence type="ECO:0000259" key="2">
    <source>
        <dbReference type="PROSITE" id="PS50110"/>
    </source>
</evidence>
<dbReference type="Proteomes" id="UP000198940">
    <property type="component" value="Unassembled WGS sequence"/>
</dbReference>
<keyword evidence="6" id="KW-1185">Reference proteome</keyword>
<dbReference type="AlphaFoldDB" id="A0A1M6WVB8"/>
<dbReference type="STRING" id="1055723.SAMN05216293_2331"/>
<sequence>MKKPNILLVDDDEVYLFVTKKILSNLSKDILINTFTDGEKAIEYITLCIQETVELPEIILLDINMPFMDGWGFLSEFKKMKPKLPDQNVNIFLVTSSNDPNDLKRAQEFEELTGYVVKPVFENKLAEILTEVYNGEW</sequence>
<dbReference type="PROSITE" id="PS50110">
    <property type="entry name" value="RESPONSE_REGULATORY"/>
    <property type="match status" value="1"/>
</dbReference>
<dbReference type="OrthoDB" id="673128at2"/>
<evidence type="ECO:0000256" key="1">
    <source>
        <dbReference type="PROSITE-ProRule" id="PRU00169"/>
    </source>
</evidence>
<evidence type="ECO:0000313" key="6">
    <source>
        <dbReference type="Proteomes" id="UP000198940"/>
    </source>
</evidence>
<dbReference type="SMART" id="SM00448">
    <property type="entry name" value="REC"/>
    <property type="match status" value="1"/>
</dbReference>
<dbReference type="InterPro" id="IPR001789">
    <property type="entry name" value="Sig_transdc_resp-reg_receiver"/>
</dbReference>
<feature type="modified residue" description="4-aspartylphosphate" evidence="1">
    <location>
        <position position="62"/>
    </location>
</feature>
<dbReference type="PANTHER" id="PTHR44520:SF2">
    <property type="entry name" value="RESPONSE REGULATOR RCP1"/>
    <property type="match status" value="1"/>
</dbReference>
<dbReference type="Pfam" id="PF00072">
    <property type="entry name" value="Response_reg"/>
    <property type="match status" value="1"/>
</dbReference>
<reference evidence="4 5" key="1">
    <citation type="submission" date="2016-11" db="EMBL/GenBank/DDBJ databases">
        <authorList>
            <person name="Varghese N."/>
            <person name="Submissions S."/>
        </authorList>
    </citation>
    <scope>NUCLEOTIDE SEQUENCE [LARGE SCALE GENOMIC DNA]</scope>
    <source>
        <strain evidence="4 5">CGMCC 1.12174</strain>
        <strain evidence="3 6">DSM 26351</strain>
    </source>
</reference>
<dbReference type="GO" id="GO:0000160">
    <property type="term" value="P:phosphorelay signal transduction system"/>
    <property type="evidence" value="ECO:0007669"/>
    <property type="project" value="InterPro"/>
</dbReference>
<dbReference type="Proteomes" id="UP000184031">
    <property type="component" value="Unassembled WGS sequence"/>
</dbReference>
<accession>A0A3A1NUH0</accession>
<evidence type="ECO:0000313" key="3">
    <source>
        <dbReference type="EMBL" id="SFC00030.1"/>
    </source>
</evidence>
<name>A0A1M6WVB8_9FLAO</name>
<dbReference type="EMBL" id="FOKU01000004">
    <property type="protein sequence ID" value="SFC00030.1"/>
    <property type="molecule type" value="Genomic_DNA"/>
</dbReference>